<evidence type="ECO:0000313" key="2">
    <source>
        <dbReference type="Proteomes" id="UP001520878"/>
    </source>
</evidence>
<gene>
    <name evidence="1" type="ORF">LJ739_02535</name>
</gene>
<organism evidence="1 2">
    <name type="scientific">Fluctibacter halophilus</name>
    <dbReference type="NCBI Taxonomy" id="226011"/>
    <lineage>
        <taxon>Bacteria</taxon>
        <taxon>Pseudomonadati</taxon>
        <taxon>Pseudomonadota</taxon>
        <taxon>Gammaproteobacteria</taxon>
        <taxon>Alteromonadales</taxon>
        <taxon>Alteromonadaceae</taxon>
        <taxon>Fluctibacter</taxon>
    </lineage>
</organism>
<accession>A0ABS8G3G3</accession>
<keyword evidence="2" id="KW-1185">Reference proteome</keyword>
<sequence>MSKAIFIVGGPLHVINMQEAMDAFAVDEALCLVFHNPTFRGENNYRQTKAILRDMPNVEQLEYQNVAGTLEQRIAAYGQHIERLKAFDADRVFFNDARAQCQKDIVATLQKPTFLLDDGGASLITYHLYCQRHQYFNFPEVGTPERKALAMSIKQQWGISTEPQYPFDLFSYLTLPSVQGMKVVHNPLNRVKMSFDGLDQNTSLIIGSNFVGRGFLSEAQYITLVKAMVQGEQCIYLPHRGTPDSLLDALQRAIPGLTVVQADEPVESWLRKQKTPPATVRSFYSGAICTISVSFPQLNLICYRLPQQVMAYFDQQPPIGIADFSHSEAIEIAYHYFEQSVPVIDLEPLLENADV</sequence>
<reference evidence="1 2" key="1">
    <citation type="submission" date="2021-10" db="EMBL/GenBank/DDBJ databases">
        <title>Draft genome of Aestuariibacter halophilus JC2043.</title>
        <authorList>
            <person name="Emsley S.A."/>
            <person name="Pfannmuller K.M."/>
            <person name="Ushijima B."/>
            <person name="Saw J.H."/>
            <person name="Videau P."/>
        </authorList>
    </citation>
    <scope>NUCLEOTIDE SEQUENCE [LARGE SCALE GENOMIC DNA]</scope>
    <source>
        <strain evidence="1 2">JC2043</strain>
    </source>
</reference>
<dbReference type="Proteomes" id="UP001520878">
    <property type="component" value="Unassembled WGS sequence"/>
</dbReference>
<evidence type="ECO:0000313" key="1">
    <source>
        <dbReference type="EMBL" id="MCC2615119.1"/>
    </source>
</evidence>
<proteinExistence type="predicted"/>
<comment type="caution">
    <text evidence="1">The sequence shown here is derived from an EMBL/GenBank/DDBJ whole genome shotgun (WGS) entry which is preliminary data.</text>
</comment>
<dbReference type="RefSeq" id="WP_229157030.1">
    <property type="nucleotide sequence ID" value="NZ_JAJEWP010000001.1"/>
</dbReference>
<protein>
    <submittedName>
        <fullName evidence="1">Uncharacterized protein</fullName>
    </submittedName>
</protein>
<dbReference type="EMBL" id="JAJEWP010000001">
    <property type="protein sequence ID" value="MCC2615119.1"/>
    <property type="molecule type" value="Genomic_DNA"/>
</dbReference>
<name>A0ABS8G3G3_9ALTE</name>